<dbReference type="InterPro" id="IPR043129">
    <property type="entry name" value="ATPase_NBD"/>
</dbReference>
<dbReference type="EC" id="2.7.1.-" evidence="8"/>
<keyword evidence="5" id="KW-0067">ATP-binding</keyword>
<sequence>MSSPYILSLDEGTTNAKAMSIDQQGHILTKASVPVTLSHSQPGWAEQDPQAIWQAQLEAIKQCLEPLDIQQLSGIAISNQRESVLLWERASGKPLTPLVSWQCRRSVDICETIAQQPAAANIKAISGSELDPLFPASKIVWLLAHTERGYERALAGEICAGTVDAWLVWKLTGGKRFVTDYSNASRYQLFNIHQLRWDPLMLELFHIPERCLPEVVSSCGPRGVTSHVPGLPDGITIHAQLGDSHAALFGQGGFLPGIVKATYGTGSSLMTLMKPTEPPDPRVSTTIAWFDEQPYFAMEGNITHTGAAIQYMAKLLGIHDIDEFSRLAWSSPEYTGVYFIPALSGLGAPHWQPKAKGMITGLTDASSPSILARSAFESVAYQIADLFFAMQEVCGHPLAQLSVDGGPTKNQALMQFQADLLQVPLIKNNVAEVSALGAAYLAGKSLGWWPTYQDIAALEQHVEMIKPNPDASLIQAKYSEWKALIEQICL</sequence>
<dbReference type="InterPro" id="IPR018484">
    <property type="entry name" value="FGGY_N"/>
</dbReference>
<dbReference type="RefSeq" id="WP_408622883.1">
    <property type="nucleotide sequence ID" value="NZ_JBEQCT010000002.1"/>
</dbReference>
<dbReference type="PANTHER" id="PTHR10196">
    <property type="entry name" value="SUGAR KINASE"/>
    <property type="match status" value="1"/>
</dbReference>
<dbReference type="CDD" id="cd07769">
    <property type="entry name" value="ASKHA_NBD_FGGY_GK"/>
    <property type="match status" value="1"/>
</dbReference>
<feature type="domain" description="Carbohydrate kinase FGGY N-terminal" evidence="6">
    <location>
        <begin position="5"/>
        <end position="250"/>
    </location>
</feature>
<dbReference type="PIRSF" id="PIRSF000538">
    <property type="entry name" value="GlpK"/>
    <property type="match status" value="1"/>
</dbReference>
<keyword evidence="4 8" id="KW-0418">Kinase</keyword>
<dbReference type="SUPFAM" id="SSF53067">
    <property type="entry name" value="Actin-like ATPase domain"/>
    <property type="match status" value="2"/>
</dbReference>
<comment type="similarity">
    <text evidence="1">Belongs to the FGGY kinase family.</text>
</comment>
<accession>A0ABW9G4V6</accession>
<evidence type="ECO:0000313" key="8">
    <source>
        <dbReference type="EMBL" id="MFM2484696.1"/>
    </source>
</evidence>
<dbReference type="InterPro" id="IPR000577">
    <property type="entry name" value="Carb_kinase_FGGY"/>
</dbReference>
<proteinExistence type="inferred from homology"/>
<evidence type="ECO:0000256" key="3">
    <source>
        <dbReference type="ARBA" id="ARBA00022741"/>
    </source>
</evidence>
<dbReference type="GO" id="GO:0016301">
    <property type="term" value="F:kinase activity"/>
    <property type="evidence" value="ECO:0007669"/>
    <property type="project" value="UniProtKB-KW"/>
</dbReference>
<keyword evidence="9" id="KW-1185">Reference proteome</keyword>
<dbReference type="InterPro" id="IPR018485">
    <property type="entry name" value="FGGY_C"/>
</dbReference>
<gene>
    <name evidence="8" type="ORF">ABUE30_06405</name>
</gene>
<evidence type="ECO:0000256" key="5">
    <source>
        <dbReference type="ARBA" id="ARBA00022840"/>
    </source>
</evidence>
<organism evidence="8 9">
    <name type="scientific">Celerinatantimonas yamalensis</name>
    <dbReference type="NCBI Taxonomy" id="559956"/>
    <lineage>
        <taxon>Bacteria</taxon>
        <taxon>Pseudomonadati</taxon>
        <taxon>Pseudomonadota</taxon>
        <taxon>Gammaproteobacteria</taxon>
        <taxon>Celerinatantimonadaceae</taxon>
        <taxon>Celerinatantimonas</taxon>
    </lineage>
</organism>
<comment type="caution">
    <text evidence="8">The sequence shown here is derived from an EMBL/GenBank/DDBJ whole genome shotgun (WGS) entry which is preliminary data.</text>
</comment>
<dbReference type="Pfam" id="PF00370">
    <property type="entry name" value="FGGY_N"/>
    <property type="match status" value="1"/>
</dbReference>
<reference evidence="8 9" key="1">
    <citation type="journal article" date="2013" name="Int. J. Syst. Evol. Microbiol.">
        <title>Celerinatantimonas yamalensis sp. nov., a cold-adapted diazotrophic bacterium from a cold permafrost brine.</title>
        <authorList>
            <person name="Shcherbakova V."/>
            <person name="Chuvilskaya N."/>
            <person name="Rivkina E."/>
            <person name="Demidov N."/>
            <person name="Uchaeva V."/>
            <person name="Suetin S."/>
            <person name="Suzina N."/>
            <person name="Gilichinsky D."/>
        </authorList>
    </citation>
    <scope>NUCLEOTIDE SEQUENCE [LARGE SCALE GENOMIC DNA]</scope>
    <source>
        <strain evidence="8 9">C7</strain>
    </source>
</reference>
<keyword evidence="3" id="KW-0547">Nucleotide-binding</keyword>
<name>A0ABW9G4V6_9GAMM</name>
<evidence type="ECO:0000259" key="6">
    <source>
        <dbReference type="Pfam" id="PF00370"/>
    </source>
</evidence>
<evidence type="ECO:0000313" key="9">
    <source>
        <dbReference type="Proteomes" id="UP001629953"/>
    </source>
</evidence>
<evidence type="ECO:0000256" key="4">
    <source>
        <dbReference type="ARBA" id="ARBA00022777"/>
    </source>
</evidence>
<keyword evidence="2 8" id="KW-0808">Transferase</keyword>
<evidence type="ECO:0000256" key="1">
    <source>
        <dbReference type="ARBA" id="ARBA00009156"/>
    </source>
</evidence>
<dbReference type="Proteomes" id="UP001629953">
    <property type="component" value="Unassembled WGS sequence"/>
</dbReference>
<evidence type="ECO:0000256" key="2">
    <source>
        <dbReference type="ARBA" id="ARBA00022679"/>
    </source>
</evidence>
<feature type="domain" description="Carbohydrate kinase FGGY C-terminal" evidence="7">
    <location>
        <begin position="260"/>
        <end position="444"/>
    </location>
</feature>
<dbReference type="Gene3D" id="3.30.420.40">
    <property type="match status" value="2"/>
</dbReference>
<protein>
    <submittedName>
        <fullName evidence="8">FGGY-family carbohydrate kinase</fullName>
        <ecNumber evidence="8">2.7.1.-</ecNumber>
    </submittedName>
</protein>
<evidence type="ECO:0000259" key="7">
    <source>
        <dbReference type="Pfam" id="PF02782"/>
    </source>
</evidence>
<dbReference type="PANTHER" id="PTHR10196:SF69">
    <property type="entry name" value="GLYCEROL KINASE"/>
    <property type="match status" value="1"/>
</dbReference>
<dbReference type="EMBL" id="JBEQCT010000002">
    <property type="protein sequence ID" value="MFM2484696.1"/>
    <property type="molecule type" value="Genomic_DNA"/>
</dbReference>
<dbReference type="Pfam" id="PF02782">
    <property type="entry name" value="FGGY_C"/>
    <property type="match status" value="1"/>
</dbReference>